<dbReference type="AlphaFoldDB" id="A0A2T0V1M0"/>
<dbReference type="Proteomes" id="UP000237983">
    <property type="component" value="Unassembled WGS sequence"/>
</dbReference>
<evidence type="ECO:0000256" key="5">
    <source>
        <dbReference type="SAM" id="Phobius"/>
    </source>
</evidence>
<keyword evidence="3 5" id="KW-1133">Transmembrane helix</keyword>
<evidence type="ECO:0000256" key="4">
    <source>
        <dbReference type="ARBA" id="ARBA00023136"/>
    </source>
</evidence>
<evidence type="ECO:0000256" key="1">
    <source>
        <dbReference type="ARBA" id="ARBA00004141"/>
    </source>
</evidence>
<evidence type="ECO:0000313" key="8">
    <source>
        <dbReference type="Proteomes" id="UP000237983"/>
    </source>
</evidence>
<feature type="transmembrane region" description="Helical" evidence="5">
    <location>
        <begin position="153"/>
        <end position="174"/>
    </location>
</feature>
<organism evidence="7 8">
    <name type="scientific">Glaciihabitans tibetensis</name>
    <dbReference type="NCBI Taxonomy" id="1266600"/>
    <lineage>
        <taxon>Bacteria</taxon>
        <taxon>Bacillati</taxon>
        <taxon>Actinomycetota</taxon>
        <taxon>Actinomycetes</taxon>
        <taxon>Micrococcales</taxon>
        <taxon>Microbacteriaceae</taxon>
        <taxon>Glaciihabitans</taxon>
    </lineage>
</organism>
<dbReference type="RefSeq" id="WP_106215187.1">
    <property type="nucleotide sequence ID" value="NZ_PVTL01000014.1"/>
</dbReference>
<dbReference type="Pfam" id="PF13515">
    <property type="entry name" value="FUSC_2"/>
    <property type="match status" value="1"/>
</dbReference>
<feature type="transmembrane region" description="Helical" evidence="5">
    <location>
        <begin position="83"/>
        <end position="101"/>
    </location>
</feature>
<evidence type="ECO:0000313" key="7">
    <source>
        <dbReference type="EMBL" id="PRY64079.1"/>
    </source>
</evidence>
<evidence type="ECO:0000259" key="6">
    <source>
        <dbReference type="Pfam" id="PF13515"/>
    </source>
</evidence>
<evidence type="ECO:0000256" key="2">
    <source>
        <dbReference type="ARBA" id="ARBA00022692"/>
    </source>
</evidence>
<reference evidence="7 8" key="1">
    <citation type="submission" date="2018-03" db="EMBL/GenBank/DDBJ databases">
        <title>Genomic Encyclopedia of Type Strains, Phase III (KMG-III): the genomes of soil and plant-associated and newly described type strains.</title>
        <authorList>
            <person name="Whitman W."/>
        </authorList>
    </citation>
    <scope>NUCLEOTIDE SEQUENCE [LARGE SCALE GENOMIC DNA]</scope>
    <source>
        <strain evidence="7 8">CGMCC 1.12484</strain>
    </source>
</reference>
<name>A0A2T0V1M0_9MICO</name>
<keyword evidence="8" id="KW-1185">Reference proteome</keyword>
<dbReference type="OrthoDB" id="5198202at2"/>
<feature type="transmembrane region" description="Helical" evidence="5">
    <location>
        <begin position="28"/>
        <end position="50"/>
    </location>
</feature>
<dbReference type="InterPro" id="IPR049453">
    <property type="entry name" value="Memb_transporter_dom"/>
</dbReference>
<feature type="transmembrane region" description="Helical" evidence="5">
    <location>
        <begin position="130"/>
        <end position="147"/>
    </location>
</feature>
<sequence>MPRKPKAPVDALRRFERRIKVRLDAKVAITRVAASIPAAAQIVVAVLASYAFSHYVLGHASPLLSITVVIAALGFGRDARPRRVLDTVVGILVGILFSEVLFTLLGWGIWQIAVILMLTLLLARLISPSAAFAAAAGVQAMLVMLLPPPGGGVLSRSVDGLVGGIVALLVTALIPRDPRGIARRDARRLTSALGESLDALLAGLREGDEPAASLSVERLRRTQVLVDDWTSSLDSATSISRISPFLRSHLTALRQQARVLKGMDLAARHLRVLARRVSFLVRDGRPRPELVELLEPVAAAIALLGQSVEQPGRSAEAAAVLEELVPRLNPHAALPDAPVTESVIVLLLRPLVIDLLEASGRSADDARELLPPV</sequence>
<protein>
    <submittedName>
        <fullName evidence="7">Uncharacterized membrane protein YgaE (UPF0421/DUF939 family)</fullName>
    </submittedName>
</protein>
<comment type="caution">
    <text evidence="7">The sequence shown here is derived from an EMBL/GenBank/DDBJ whole genome shotgun (WGS) entry which is preliminary data.</text>
</comment>
<evidence type="ECO:0000256" key="3">
    <source>
        <dbReference type="ARBA" id="ARBA00022989"/>
    </source>
</evidence>
<accession>A0A2T0V1M0</accession>
<keyword evidence="2 5" id="KW-0812">Transmembrane</keyword>
<proteinExistence type="predicted"/>
<gene>
    <name evidence="7" type="ORF">B0I08_11411</name>
</gene>
<comment type="subcellular location">
    <subcellularLocation>
        <location evidence="1">Membrane</location>
        <topology evidence="1">Multi-pass membrane protein</topology>
    </subcellularLocation>
</comment>
<dbReference type="EMBL" id="PVTL01000014">
    <property type="protein sequence ID" value="PRY64079.1"/>
    <property type="molecule type" value="Genomic_DNA"/>
</dbReference>
<keyword evidence="4 5" id="KW-0472">Membrane</keyword>
<feature type="transmembrane region" description="Helical" evidence="5">
    <location>
        <begin position="56"/>
        <end position="76"/>
    </location>
</feature>
<feature type="domain" description="Integral membrane bound transporter" evidence="6">
    <location>
        <begin position="52"/>
        <end position="170"/>
    </location>
</feature>
<dbReference type="GO" id="GO:0016020">
    <property type="term" value="C:membrane"/>
    <property type="evidence" value="ECO:0007669"/>
    <property type="project" value="UniProtKB-SubCell"/>
</dbReference>